<evidence type="ECO:0000256" key="4">
    <source>
        <dbReference type="ARBA" id="ARBA00022475"/>
    </source>
</evidence>
<dbReference type="PANTHER" id="PTHR47904">
    <property type="entry name" value="NATURAL CYTOTOXICITY TRIGGERING RECEPTOR 3"/>
    <property type="match status" value="1"/>
</dbReference>
<dbReference type="InterPro" id="IPR003599">
    <property type="entry name" value="Ig_sub"/>
</dbReference>
<keyword evidence="10" id="KW-1015">Disulfide bond</keyword>
<keyword evidence="9 15" id="KW-0472">Membrane</keyword>
<dbReference type="GO" id="GO:0045954">
    <property type="term" value="P:positive regulation of natural killer cell mediated cytotoxicity"/>
    <property type="evidence" value="ECO:0007669"/>
    <property type="project" value="InterPro"/>
</dbReference>
<feature type="transmembrane region" description="Helical" evidence="15">
    <location>
        <begin position="165"/>
        <end position="185"/>
    </location>
</feature>
<dbReference type="InterPro" id="IPR007110">
    <property type="entry name" value="Ig-like_dom"/>
</dbReference>
<evidence type="ECO:0000256" key="15">
    <source>
        <dbReference type="SAM" id="Phobius"/>
    </source>
</evidence>
<dbReference type="PANTHER" id="PTHR47904:SF1">
    <property type="entry name" value="NATURAL CYTOTOXICITY TRIGGERING RECEPTOR 3"/>
    <property type="match status" value="1"/>
</dbReference>
<protein>
    <recommendedName>
        <fullName evidence="3">Natural cytotoxicity triggering receptor 3</fullName>
    </recommendedName>
    <alternativeName>
        <fullName evidence="14">Natural killer cell p30-related protein</fullName>
    </alternativeName>
</protein>
<comment type="subcellular location">
    <subcellularLocation>
        <location evidence="1">Cell membrane</location>
        <topology evidence="1">Single-pass type I membrane protein</topology>
    </subcellularLocation>
</comment>
<keyword evidence="13" id="KW-0393">Immunoglobulin domain</keyword>
<evidence type="ECO:0000256" key="1">
    <source>
        <dbReference type="ARBA" id="ARBA00004251"/>
    </source>
</evidence>
<accession>A0A8A9WQJ1</accession>
<evidence type="ECO:0000313" key="18">
    <source>
        <dbReference type="EMBL" id="QTT61898.1"/>
    </source>
</evidence>
<dbReference type="SMART" id="SM00409">
    <property type="entry name" value="IG"/>
    <property type="match status" value="1"/>
</dbReference>
<evidence type="ECO:0000256" key="8">
    <source>
        <dbReference type="ARBA" id="ARBA00022989"/>
    </source>
</evidence>
<dbReference type="GO" id="GO:0005886">
    <property type="term" value="C:plasma membrane"/>
    <property type="evidence" value="ECO:0007669"/>
    <property type="project" value="UniProtKB-SubCell"/>
</dbReference>
<feature type="signal peptide" evidence="16">
    <location>
        <begin position="1"/>
        <end position="17"/>
    </location>
</feature>
<feature type="domain" description="Ig-like" evidence="17">
    <location>
        <begin position="19"/>
        <end position="127"/>
    </location>
</feature>
<evidence type="ECO:0000256" key="3">
    <source>
        <dbReference type="ARBA" id="ARBA00019135"/>
    </source>
</evidence>
<name>A0A8A9WQJ1_GINCI</name>
<evidence type="ECO:0000256" key="10">
    <source>
        <dbReference type="ARBA" id="ARBA00023157"/>
    </source>
</evidence>
<organism evidence="18">
    <name type="scientific">Ginglymostoma cirratum</name>
    <name type="common">Nurse shark</name>
    <name type="synonym">Squalus cirratus</name>
    <dbReference type="NCBI Taxonomy" id="7801"/>
    <lineage>
        <taxon>Eukaryota</taxon>
        <taxon>Metazoa</taxon>
        <taxon>Chordata</taxon>
        <taxon>Craniata</taxon>
        <taxon>Vertebrata</taxon>
        <taxon>Chondrichthyes</taxon>
        <taxon>Elasmobranchii</taxon>
        <taxon>Galeomorphii</taxon>
        <taxon>Galeoidea</taxon>
        <taxon>Orectolobiformes</taxon>
        <taxon>Ginglymostomatidae</taxon>
        <taxon>Ginglymostoma</taxon>
    </lineage>
</organism>
<keyword evidence="5 15" id="KW-0812">Transmembrane</keyword>
<proteinExistence type="evidence at transcript level"/>
<dbReference type="InterPro" id="IPR036179">
    <property type="entry name" value="Ig-like_dom_sf"/>
</dbReference>
<evidence type="ECO:0000256" key="13">
    <source>
        <dbReference type="ARBA" id="ARBA00023319"/>
    </source>
</evidence>
<keyword evidence="8 15" id="KW-1133">Transmembrane helix</keyword>
<evidence type="ECO:0000256" key="16">
    <source>
        <dbReference type="SAM" id="SignalP"/>
    </source>
</evidence>
<dbReference type="Pfam" id="PF07686">
    <property type="entry name" value="V-set"/>
    <property type="match status" value="1"/>
</dbReference>
<evidence type="ECO:0000256" key="14">
    <source>
        <dbReference type="ARBA" id="ARBA00032296"/>
    </source>
</evidence>
<evidence type="ECO:0000259" key="17">
    <source>
        <dbReference type="PROSITE" id="PS50835"/>
    </source>
</evidence>
<sequence length="213" mass="23004">MHWIAVTWITAVLSAAAVENITVIQSPNSLTKTPGQAARLGCTYEGPSGIGSYTWHRGNKRGNEVSNNTAEFRGRVFSASQGDFRDRRDASIRIIDLKPEDTGFYICEVVFLGMREAYGTGTTLIVTRGKLPILVTQTAISTGMTSTSGNNGSSAAESKPAISPFVFAMAVLVPVLIIIVVTVIVKYSRKTATPEQLESMSNPLYADMHDRGE</sequence>
<reference evidence="18" key="1">
    <citation type="journal article" date="2021" name="Immunogenetics">
        <title>Analysis of shark NCR3 family genes reveals primordial features of vertebrate NKp30.</title>
        <authorList>
            <person name="Kinlein A."/>
            <person name="Janes M.E."/>
            <person name="Kincer J."/>
            <person name="Almeida T."/>
            <person name="Matz H."/>
            <person name="Sui J."/>
            <person name="Criscitiello M.F."/>
            <person name="Flajnik M.F."/>
            <person name="Ohta Y."/>
        </authorList>
    </citation>
    <scope>NUCLEOTIDE SEQUENCE</scope>
    <source>
        <tissue evidence="18">Thymus</tissue>
    </source>
</reference>
<evidence type="ECO:0000256" key="5">
    <source>
        <dbReference type="ARBA" id="ARBA00022692"/>
    </source>
</evidence>
<dbReference type="Gene3D" id="2.60.40.10">
    <property type="entry name" value="Immunoglobulins"/>
    <property type="match status" value="1"/>
</dbReference>
<dbReference type="SMR" id="A0A8A9WQJ1"/>
<keyword evidence="12" id="KW-0325">Glycoprotein</keyword>
<comment type="similarity">
    <text evidence="2">Belongs to the natural cytotoxicity receptor (NCR) family.</text>
</comment>
<dbReference type="SUPFAM" id="SSF48726">
    <property type="entry name" value="Immunoglobulin"/>
    <property type="match status" value="1"/>
</dbReference>
<evidence type="ECO:0000256" key="6">
    <source>
        <dbReference type="ARBA" id="ARBA00022729"/>
    </source>
</evidence>
<keyword evidence="6 16" id="KW-0732">Signal</keyword>
<dbReference type="GO" id="GO:0002429">
    <property type="term" value="P:immune response-activating cell surface receptor signaling pathway"/>
    <property type="evidence" value="ECO:0007669"/>
    <property type="project" value="InterPro"/>
</dbReference>
<keyword evidence="11 18" id="KW-0675">Receptor</keyword>
<dbReference type="GO" id="GO:0030101">
    <property type="term" value="P:natural killer cell activation"/>
    <property type="evidence" value="ECO:0007669"/>
    <property type="project" value="TreeGrafter"/>
</dbReference>
<dbReference type="AlphaFoldDB" id="A0A8A9WQJ1"/>
<keyword evidence="7" id="KW-0391">Immunity</keyword>
<keyword evidence="4" id="KW-1003">Cell membrane</keyword>
<dbReference type="PROSITE" id="PS50835">
    <property type="entry name" value="IG_LIKE"/>
    <property type="match status" value="1"/>
</dbReference>
<dbReference type="InterPro" id="IPR013783">
    <property type="entry name" value="Ig-like_fold"/>
</dbReference>
<evidence type="ECO:0000256" key="7">
    <source>
        <dbReference type="ARBA" id="ARBA00022859"/>
    </source>
</evidence>
<evidence type="ECO:0000256" key="9">
    <source>
        <dbReference type="ARBA" id="ARBA00023136"/>
    </source>
</evidence>
<dbReference type="InterPro" id="IPR043226">
    <property type="entry name" value="NCR3"/>
</dbReference>
<evidence type="ECO:0000256" key="2">
    <source>
        <dbReference type="ARBA" id="ARBA00006531"/>
    </source>
</evidence>
<dbReference type="SMART" id="SM00406">
    <property type="entry name" value="IGv"/>
    <property type="match status" value="1"/>
</dbReference>
<dbReference type="EMBL" id="MT914154">
    <property type="protein sequence ID" value="QTT61898.1"/>
    <property type="molecule type" value="mRNA"/>
</dbReference>
<evidence type="ECO:0000256" key="12">
    <source>
        <dbReference type="ARBA" id="ARBA00023180"/>
    </source>
</evidence>
<evidence type="ECO:0000256" key="11">
    <source>
        <dbReference type="ARBA" id="ARBA00023170"/>
    </source>
</evidence>
<feature type="chain" id="PRO_5033038224" description="Natural cytotoxicity triggering receptor 3" evidence="16">
    <location>
        <begin position="18"/>
        <end position="213"/>
    </location>
</feature>
<dbReference type="InterPro" id="IPR013106">
    <property type="entry name" value="Ig_V-set"/>
</dbReference>